<sequence length="102" mass="10757">MSVVFSAECQGDFIDMNNSNASAVLDALGYSEPYGEEDAELFLGRVLLALAVAPADAGLPATGTDTRFIDCGRPAGYVQMRLEELHALAQYAATAGLLITWG</sequence>
<keyword evidence="2" id="KW-1185">Reference proteome</keyword>
<accession>A0A7U3LG89</accession>
<dbReference type="RefSeq" id="WP_202239740.1">
    <property type="nucleotide sequence ID" value="NZ_AP018366.1"/>
</dbReference>
<keyword evidence="1" id="KW-0614">Plasmid</keyword>
<gene>
    <name evidence="1" type="ORF">RVR_P14</name>
</gene>
<organism evidence="1 2">
    <name type="scientific">Actinacidiphila reveromycinica</name>
    <dbReference type="NCBI Taxonomy" id="659352"/>
    <lineage>
        <taxon>Bacteria</taxon>
        <taxon>Bacillati</taxon>
        <taxon>Actinomycetota</taxon>
        <taxon>Actinomycetes</taxon>
        <taxon>Kitasatosporales</taxon>
        <taxon>Streptomycetaceae</taxon>
        <taxon>Actinacidiphila</taxon>
    </lineage>
</organism>
<dbReference type="Proteomes" id="UP000595703">
    <property type="component" value="Plasmid pRVR1"/>
</dbReference>
<dbReference type="AlphaFoldDB" id="A0A7U3LG89"/>
<dbReference type="EMBL" id="AP018366">
    <property type="protein sequence ID" value="BBG20636.1"/>
    <property type="molecule type" value="Genomic_DNA"/>
</dbReference>
<protein>
    <submittedName>
        <fullName evidence="1">Uncharacterized protein</fullName>
    </submittedName>
</protein>
<reference evidence="1 2" key="1">
    <citation type="journal article" date="2020" name="Sci. Rep.">
        <title>beta-carboline chemical signals induce reveromycin production through a LuxR family regulator in Streptomyces sp. SN-593.</title>
        <authorList>
            <person name="Panthee S."/>
            <person name="Kito N."/>
            <person name="Hayashi T."/>
            <person name="Shimizu T."/>
            <person name="Ishikawa J."/>
            <person name="Hamamoto H."/>
            <person name="Osada H."/>
            <person name="Takahashi S."/>
        </authorList>
    </citation>
    <scope>NUCLEOTIDE SEQUENCE [LARGE SCALE GENOMIC DNA]</scope>
    <source>
        <strain evidence="1 2">SN-593</strain>
        <plasmid evidence="1 2">pRVR1</plasmid>
    </source>
</reference>
<proteinExistence type="predicted"/>
<name>A0A7U3LG89_9ACTN</name>
<dbReference type="KEGG" id="arev:RVR_P14"/>
<geneLocation type="plasmid" evidence="1 2">
    <name>pRVR1</name>
</geneLocation>
<evidence type="ECO:0000313" key="2">
    <source>
        <dbReference type="Proteomes" id="UP000595703"/>
    </source>
</evidence>
<evidence type="ECO:0000313" key="1">
    <source>
        <dbReference type="EMBL" id="BBG20636.1"/>
    </source>
</evidence>